<evidence type="ECO:0000313" key="1">
    <source>
        <dbReference type="EMBL" id="BBX24573.1"/>
    </source>
</evidence>
<dbReference type="EMBL" id="AP022564">
    <property type="protein sequence ID" value="BBX24573.1"/>
    <property type="molecule type" value="Genomic_DNA"/>
</dbReference>
<gene>
    <name evidence="1" type="ORF">MTER_39840</name>
</gene>
<dbReference type="Proteomes" id="UP000467636">
    <property type="component" value="Chromosome"/>
</dbReference>
<sequence>MCDRYKLAARSVGIETKIPDNTALARISLTNGAVMLETAAMDPALDTDARTDVRALALAYQDLTVMGTNGVAGEAQFQAAMDAVNDKDRVMKELCGD</sequence>
<organism evidence="1 2">
    <name type="scientific">Mycolicibacter terrae</name>
    <dbReference type="NCBI Taxonomy" id="1788"/>
    <lineage>
        <taxon>Bacteria</taxon>
        <taxon>Bacillati</taxon>
        <taxon>Actinomycetota</taxon>
        <taxon>Actinomycetes</taxon>
        <taxon>Mycobacteriales</taxon>
        <taxon>Mycobacteriaceae</taxon>
        <taxon>Mycolicibacter</taxon>
    </lineage>
</organism>
<accession>A0AAD1I117</accession>
<keyword evidence="2" id="KW-1185">Reference proteome</keyword>
<proteinExistence type="predicted"/>
<evidence type="ECO:0000313" key="2">
    <source>
        <dbReference type="Proteomes" id="UP000467636"/>
    </source>
</evidence>
<protein>
    <submittedName>
        <fullName evidence="1">Uncharacterized protein</fullName>
    </submittedName>
</protein>
<dbReference type="AlphaFoldDB" id="A0AAD1I117"/>
<name>A0AAD1I117_9MYCO</name>
<reference evidence="1 2" key="1">
    <citation type="journal article" date="2019" name="Emerg. Microbes Infect.">
        <title>Comprehensive subspecies identification of 175 nontuberculous mycobacteria species based on 7547 genomic profiles.</title>
        <authorList>
            <person name="Matsumoto Y."/>
            <person name="Kinjo T."/>
            <person name="Motooka D."/>
            <person name="Nabeya D."/>
            <person name="Jung N."/>
            <person name="Uechi K."/>
            <person name="Horii T."/>
            <person name="Iida T."/>
            <person name="Fujita J."/>
            <person name="Nakamura S."/>
        </authorList>
    </citation>
    <scope>NUCLEOTIDE SEQUENCE [LARGE SCALE GENOMIC DNA]</scope>
    <source>
        <strain evidence="1 2">JCM 12143</strain>
    </source>
</reference>